<dbReference type="EMBL" id="CP119882">
    <property type="protein sequence ID" value="WFD37055.1"/>
    <property type="molecule type" value="Genomic_DNA"/>
</dbReference>
<keyword evidence="4" id="KW-1185">Reference proteome</keyword>
<dbReference type="InterPro" id="IPR007180">
    <property type="entry name" value="DUF382"/>
</dbReference>
<evidence type="ECO:0000313" key="3">
    <source>
        <dbReference type="EMBL" id="WFD37055.1"/>
    </source>
</evidence>
<sequence length="470" mass="52476">MPLVTKNARRRAKRKQAKAAPPEPAQPSKPDFQSAPGPSPLVSVAPPEIPDELADQFAHVLDRYQPPDSTASYKGDILYSDDDVMSESDDEDDETPLSRKHRRLAQRMSVAELKQIVRKPEIVEWVDVASHDPQLLIHLKGYRNAVPIPSHWSSKKDYLALRKGVQKLPYELPSYIAETGIAGLRDAMVSADANKTLKTRTRERVQPKLGRMDIDYQKLHDAFFRFQTRPPLSQFGDIYFEGKELQTRSRTRRPGELSAALKEALSIPPLAPPPWLIAMQRYGPPPSYPHMRIPGLNAPIPPGAQWGFHPGGWGRPPLDESGQPLYGDVFHEHTDPSEVTRNAYDPIEREEWGEVFPDDDDVDEDDLDDEEEEEEEEDAEVDDDEPQDEAAHEPMDSIDIDSGTASVAAGLETPSGIASVAAGLETPDHIELRKDPSKPQQLYQVIPEREAGAAGRGFLGSEHLYELPPN</sequence>
<reference evidence="3" key="1">
    <citation type="submission" date="2023-03" db="EMBL/GenBank/DDBJ databases">
        <title>Mating type loci evolution in Malassezia.</title>
        <authorList>
            <person name="Coelho M.A."/>
        </authorList>
    </citation>
    <scope>NUCLEOTIDE SEQUENCE</scope>
    <source>
        <strain evidence="3">CBS 11721</strain>
    </source>
</reference>
<dbReference type="InterPro" id="IPR052584">
    <property type="entry name" value="U2_snRNP_Complex_Component"/>
</dbReference>
<proteinExistence type="predicted"/>
<dbReference type="AlphaFoldDB" id="A0AAF0EXU6"/>
<name>A0AAF0EXU6_9BASI</name>
<organism evidence="3 4">
    <name type="scientific">Malassezia cuniculi</name>
    <dbReference type="NCBI Taxonomy" id="948313"/>
    <lineage>
        <taxon>Eukaryota</taxon>
        <taxon>Fungi</taxon>
        <taxon>Dikarya</taxon>
        <taxon>Basidiomycota</taxon>
        <taxon>Ustilaginomycotina</taxon>
        <taxon>Malasseziomycetes</taxon>
        <taxon>Malasseziales</taxon>
        <taxon>Malasseziaceae</taxon>
        <taxon>Malassezia</taxon>
    </lineage>
</organism>
<dbReference type="Proteomes" id="UP001219933">
    <property type="component" value="Chromosome 6"/>
</dbReference>
<feature type="compositionally biased region" description="Acidic residues" evidence="1">
    <location>
        <begin position="79"/>
        <end position="95"/>
    </location>
</feature>
<feature type="compositionally biased region" description="Basic residues" evidence="1">
    <location>
        <begin position="7"/>
        <end position="17"/>
    </location>
</feature>
<dbReference type="Pfam" id="PF04037">
    <property type="entry name" value="DUF382"/>
    <property type="match status" value="1"/>
</dbReference>
<feature type="compositionally biased region" description="Basic and acidic residues" evidence="1">
    <location>
        <begin position="329"/>
        <end position="338"/>
    </location>
</feature>
<dbReference type="GO" id="GO:0005634">
    <property type="term" value="C:nucleus"/>
    <property type="evidence" value="ECO:0007669"/>
    <property type="project" value="InterPro"/>
</dbReference>
<feature type="compositionally biased region" description="Acidic residues" evidence="1">
    <location>
        <begin position="353"/>
        <end position="388"/>
    </location>
</feature>
<dbReference type="SMART" id="SM00581">
    <property type="entry name" value="PSP"/>
    <property type="match status" value="1"/>
</dbReference>
<dbReference type="PANTHER" id="PTHR12785">
    <property type="entry name" value="SPLICING FACTOR 3B"/>
    <property type="match status" value="1"/>
</dbReference>
<feature type="region of interest" description="Disordered" evidence="1">
    <location>
        <begin position="310"/>
        <end position="405"/>
    </location>
</feature>
<protein>
    <recommendedName>
        <fullName evidence="2">PSP proline-rich domain-containing protein</fullName>
    </recommendedName>
</protein>
<evidence type="ECO:0000313" key="4">
    <source>
        <dbReference type="Proteomes" id="UP001219933"/>
    </source>
</evidence>
<evidence type="ECO:0000259" key="2">
    <source>
        <dbReference type="SMART" id="SM00581"/>
    </source>
</evidence>
<dbReference type="Pfam" id="PF04046">
    <property type="entry name" value="PSP"/>
    <property type="match status" value="1"/>
</dbReference>
<evidence type="ECO:0000256" key="1">
    <source>
        <dbReference type="SAM" id="MobiDB-lite"/>
    </source>
</evidence>
<dbReference type="PANTHER" id="PTHR12785:SF6">
    <property type="entry name" value="SPLICING FACTOR 3B SUBUNIT 2"/>
    <property type="match status" value="1"/>
</dbReference>
<feature type="region of interest" description="Disordered" evidence="1">
    <location>
        <begin position="1"/>
        <end position="100"/>
    </location>
</feature>
<accession>A0AAF0EXU6</accession>
<gene>
    <name evidence="3" type="ORF">MCUN1_003947</name>
</gene>
<feature type="domain" description="PSP proline-rich" evidence="2">
    <location>
        <begin position="249"/>
        <end position="302"/>
    </location>
</feature>
<dbReference type="InterPro" id="IPR006568">
    <property type="entry name" value="PSP_pro-rich"/>
</dbReference>